<evidence type="ECO:0000256" key="3">
    <source>
        <dbReference type="ARBA" id="ARBA00022723"/>
    </source>
</evidence>
<keyword evidence="5" id="KW-0862">Zinc</keyword>
<dbReference type="InterPro" id="IPR016193">
    <property type="entry name" value="Cytidine_deaminase-like"/>
</dbReference>
<dbReference type="GO" id="GO:0008270">
    <property type="term" value="F:zinc ion binding"/>
    <property type="evidence" value="ECO:0007669"/>
    <property type="project" value="InterPro"/>
</dbReference>
<comment type="cofactor">
    <cofactor evidence="1">
        <name>Zn(2+)</name>
        <dbReference type="ChEBI" id="CHEBI:29105"/>
    </cofactor>
</comment>
<keyword evidence="8" id="KW-1185">Reference proteome</keyword>
<evidence type="ECO:0000256" key="2">
    <source>
        <dbReference type="ARBA" id="ARBA00006576"/>
    </source>
</evidence>
<dbReference type="InterPro" id="IPR002125">
    <property type="entry name" value="CMP_dCMP_dom"/>
</dbReference>
<dbReference type="SUPFAM" id="SSF53927">
    <property type="entry name" value="Cytidine deaminase-like"/>
    <property type="match status" value="1"/>
</dbReference>
<dbReference type="GO" id="GO:0005737">
    <property type="term" value="C:cytoplasm"/>
    <property type="evidence" value="ECO:0007669"/>
    <property type="project" value="TreeGrafter"/>
</dbReference>
<dbReference type="PROSITE" id="PS00903">
    <property type="entry name" value="CYT_DCMP_DEAMINASES_1"/>
    <property type="match status" value="1"/>
</dbReference>
<sequence>MSSNCKELKEARKMFPVISVNYANRAPINRPTWDQYFLEIAAAVAKRSHDGETQVGVVIADENKRIMATGYNGFPPGSDDLSLPNLRPDKYPFMVHAEVNAIAASRQDLRGSTLYCTFSPCRDCAKAIITAGIKNVVFKNSYNNDDYLFVMNFLNSCGVATKHVPD</sequence>
<keyword evidence="3" id="KW-0479">Metal-binding</keyword>
<comment type="caution">
    <text evidence="7">The sequence shown here is derived from an EMBL/GenBank/DDBJ whole genome shotgun (WGS) entry which is preliminary data.</text>
</comment>
<accession>A0A369KU74</accession>
<dbReference type="PANTHER" id="PTHR11086">
    <property type="entry name" value="DEOXYCYTIDYLATE DEAMINASE-RELATED"/>
    <property type="match status" value="1"/>
</dbReference>
<keyword evidence="4" id="KW-0378">Hydrolase</keyword>
<protein>
    <submittedName>
        <fullName evidence="7">Cytidine deaminase</fullName>
    </submittedName>
</protein>
<dbReference type="PROSITE" id="PS51747">
    <property type="entry name" value="CYT_DCMP_DEAMINASES_2"/>
    <property type="match status" value="1"/>
</dbReference>
<comment type="similarity">
    <text evidence="2">Belongs to the cytidine and deoxycytidylate deaminase family.</text>
</comment>
<dbReference type="RefSeq" id="WP_338636086.1">
    <property type="nucleotide sequence ID" value="NZ_CP146516.1"/>
</dbReference>
<evidence type="ECO:0000313" key="7">
    <source>
        <dbReference type="EMBL" id="RDB36910.1"/>
    </source>
</evidence>
<proteinExistence type="inferred from homology"/>
<organism evidence="7 8">
    <name type="scientific">Spirobacillus cienkowskii</name>
    <dbReference type="NCBI Taxonomy" id="495820"/>
    <lineage>
        <taxon>Bacteria</taxon>
        <taxon>Pseudomonadati</taxon>
        <taxon>Bdellovibrionota</taxon>
        <taxon>Oligoflexia</taxon>
        <taxon>Silvanigrellales</taxon>
        <taxon>Spirobacillus</taxon>
    </lineage>
</organism>
<dbReference type="EMBL" id="QOVW01000018">
    <property type="protein sequence ID" value="RDB36910.1"/>
    <property type="molecule type" value="Genomic_DNA"/>
</dbReference>
<evidence type="ECO:0000256" key="1">
    <source>
        <dbReference type="ARBA" id="ARBA00001947"/>
    </source>
</evidence>
<name>A0A369KU74_9BACT</name>
<evidence type="ECO:0000256" key="5">
    <source>
        <dbReference type="ARBA" id="ARBA00022833"/>
    </source>
</evidence>
<dbReference type="CDD" id="cd01286">
    <property type="entry name" value="deoxycytidylate_deaminase"/>
    <property type="match status" value="1"/>
</dbReference>
<dbReference type="InterPro" id="IPR016192">
    <property type="entry name" value="APOBEC/CMP_deaminase_Zn-bd"/>
</dbReference>
<dbReference type="GO" id="GO:0004132">
    <property type="term" value="F:dCMP deaminase activity"/>
    <property type="evidence" value="ECO:0007669"/>
    <property type="project" value="TreeGrafter"/>
</dbReference>
<dbReference type="PANTHER" id="PTHR11086:SF18">
    <property type="entry name" value="DEOXYCYTIDYLATE DEAMINASE"/>
    <property type="match status" value="1"/>
</dbReference>
<dbReference type="InterPro" id="IPR015517">
    <property type="entry name" value="dCMP_deaminase-rel"/>
</dbReference>
<dbReference type="AlphaFoldDB" id="A0A369KU74"/>
<dbReference type="Proteomes" id="UP000253934">
    <property type="component" value="Unassembled WGS sequence"/>
</dbReference>
<evidence type="ECO:0000256" key="4">
    <source>
        <dbReference type="ARBA" id="ARBA00022801"/>
    </source>
</evidence>
<dbReference type="Pfam" id="PF00383">
    <property type="entry name" value="dCMP_cyt_deam_1"/>
    <property type="match status" value="1"/>
</dbReference>
<evidence type="ECO:0000313" key="8">
    <source>
        <dbReference type="Proteomes" id="UP000253934"/>
    </source>
</evidence>
<reference evidence="7" key="1">
    <citation type="submission" date="2018-04" db="EMBL/GenBank/DDBJ databases">
        <title>Draft genome sequence of the Candidatus Spirobacillus cienkowskii, a pathogen of freshwater Daphnia species, reconstructed from hemolymph metagenomic reads.</title>
        <authorList>
            <person name="Bresciani L."/>
            <person name="Lemos L.N."/>
            <person name="Wale N."/>
            <person name="Lin J.Y."/>
            <person name="Fernandes G.R."/>
            <person name="Duffy M.A."/>
            <person name="Rodrigues J.M."/>
        </authorList>
    </citation>
    <scope>NUCLEOTIDE SEQUENCE [LARGE SCALE GENOMIC DNA]</scope>
    <source>
        <strain evidence="7">Binning01</strain>
    </source>
</reference>
<evidence type="ECO:0000259" key="6">
    <source>
        <dbReference type="PROSITE" id="PS51747"/>
    </source>
</evidence>
<gene>
    <name evidence="7" type="ORF">DCC88_02720</name>
</gene>
<feature type="domain" description="CMP/dCMP-type deaminase" evidence="6">
    <location>
        <begin position="32"/>
        <end position="166"/>
    </location>
</feature>
<dbReference type="InterPro" id="IPR035105">
    <property type="entry name" value="Deoxycytidylate_deaminase_dom"/>
</dbReference>
<dbReference type="Gene3D" id="3.40.140.10">
    <property type="entry name" value="Cytidine Deaminase, domain 2"/>
    <property type="match status" value="1"/>
</dbReference>